<evidence type="ECO:0008006" key="3">
    <source>
        <dbReference type="Google" id="ProtNLM"/>
    </source>
</evidence>
<organism evidence="1 2">
    <name type="scientific">Aquamicrobium segne</name>
    <dbReference type="NCBI Taxonomy" id="469547"/>
    <lineage>
        <taxon>Bacteria</taxon>
        <taxon>Pseudomonadati</taxon>
        <taxon>Pseudomonadota</taxon>
        <taxon>Alphaproteobacteria</taxon>
        <taxon>Hyphomicrobiales</taxon>
        <taxon>Phyllobacteriaceae</taxon>
        <taxon>Aquamicrobium</taxon>
    </lineage>
</organism>
<gene>
    <name evidence="1" type="ORF">ACFPLB_01540</name>
</gene>
<accession>A0ABW0GT08</accession>
<comment type="caution">
    <text evidence="1">The sequence shown here is derived from an EMBL/GenBank/DDBJ whole genome shotgun (WGS) entry which is preliminary data.</text>
</comment>
<reference evidence="2" key="1">
    <citation type="journal article" date="2019" name="Int. J. Syst. Evol. Microbiol.">
        <title>The Global Catalogue of Microorganisms (GCM) 10K type strain sequencing project: providing services to taxonomists for standard genome sequencing and annotation.</title>
        <authorList>
            <consortium name="The Broad Institute Genomics Platform"/>
            <consortium name="The Broad Institute Genome Sequencing Center for Infectious Disease"/>
            <person name="Wu L."/>
            <person name="Ma J."/>
        </authorList>
    </citation>
    <scope>NUCLEOTIDE SEQUENCE [LARGE SCALE GENOMIC DNA]</scope>
    <source>
        <strain evidence="2">CGMCC 4.1415</strain>
    </source>
</reference>
<evidence type="ECO:0000313" key="1">
    <source>
        <dbReference type="EMBL" id="MFC5384640.1"/>
    </source>
</evidence>
<evidence type="ECO:0000313" key="2">
    <source>
        <dbReference type="Proteomes" id="UP001596016"/>
    </source>
</evidence>
<proteinExistence type="predicted"/>
<dbReference type="EMBL" id="JBHSLL010000006">
    <property type="protein sequence ID" value="MFC5384640.1"/>
    <property type="molecule type" value="Genomic_DNA"/>
</dbReference>
<sequence length="128" mass="14855">MEKADLEELRAQVPCSAVLEEAGFALDLKESTRKAMKYRRGSEIIIVIHDGKGWFDPLGDDKGDVFNLVEHLHGVRFVEAMLEVASLVGFELSEPVWERQSRDRKLDVSVSERWRTRRKPWKESATWR</sequence>
<feature type="non-terminal residue" evidence="1">
    <location>
        <position position="128"/>
    </location>
</feature>
<dbReference type="SUPFAM" id="SSF57783">
    <property type="entry name" value="Zinc beta-ribbon"/>
    <property type="match status" value="1"/>
</dbReference>
<protein>
    <recommendedName>
        <fullName evidence="3">DUF3991 domain-containing protein</fullName>
    </recommendedName>
</protein>
<keyword evidence="2" id="KW-1185">Reference proteome</keyword>
<name>A0ABW0GT08_9HYPH</name>
<dbReference type="Proteomes" id="UP001596016">
    <property type="component" value="Unassembled WGS sequence"/>
</dbReference>